<proteinExistence type="predicted"/>
<evidence type="ECO:0000313" key="1">
    <source>
        <dbReference type="EMBL" id="GAA3926470.1"/>
    </source>
</evidence>
<dbReference type="RefSeq" id="WP_344759928.1">
    <property type="nucleotide sequence ID" value="NZ_BAAAZU010000011.1"/>
</dbReference>
<protein>
    <submittedName>
        <fullName evidence="1">Uncharacterized protein</fullName>
    </submittedName>
</protein>
<dbReference type="Proteomes" id="UP001501727">
    <property type="component" value="Unassembled WGS sequence"/>
</dbReference>
<sequence>MTARLRITFALLWLAVLFAGWWIGAHLQLTGDLRKFMPAQDTPGRGHDAEAARAACENEAPAVPRTGFAEIAA</sequence>
<organism evidence="1 2">
    <name type="scientific">Luteimonas lutimaris</name>
    <dbReference type="NCBI Taxonomy" id="698645"/>
    <lineage>
        <taxon>Bacteria</taxon>
        <taxon>Pseudomonadati</taxon>
        <taxon>Pseudomonadota</taxon>
        <taxon>Gammaproteobacteria</taxon>
        <taxon>Lysobacterales</taxon>
        <taxon>Lysobacteraceae</taxon>
        <taxon>Luteimonas</taxon>
    </lineage>
</organism>
<evidence type="ECO:0000313" key="2">
    <source>
        <dbReference type="Proteomes" id="UP001501727"/>
    </source>
</evidence>
<dbReference type="EMBL" id="BAAAZU010000011">
    <property type="protein sequence ID" value="GAA3926470.1"/>
    <property type="molecule type" value="Genomic_DNA"/>
</dbReference>
<name>A0ABP7MQI5_9GAMM</name>
<gene>
    <name evidence="1" type="ORF">GCM10022229_20780</name>
</gene>
<keyword evidence="2" id="KW-1185">Reference proteome</keyword>
<reference evidence="2" key="1">
    <citation type="journal article" date="2019" name="Int. J. Syst. Evol. Microbiol.">
        <title>The Global Catalogue of Microorganisms (GCM) 10K type strain sequencing project: providing services to taxonomists for standard genome sequencing and annotation.</title>
        <authorList>
            <consortium name="The Broad Institute Genomics Platform"/>
            <consortium name="The Broad Institute Genome Sequencing Center for Infectious Disease"/>
            <person name="Wu L."/>
            <person name="Ma J."/>
        </authorList>
    </citation>
    <scope>NUCLEOTIDE SEQUENCE [LARGE SCALE GENOMIC DNA]</scope>
    <source>
        <strain evidence="2">JCM 16916</strain>
    </source>
</reference>
<comment type="caution">
    <text evidence="1">The sequence shown here is derived from an EMBL/GenBank/DDBJ whole genome shotgun (WGS) entry which is preliminary data.</text>
</comment>
<accession>A0ABP7MQI5</accession>